<dbReference type="InterPro" id="IPR037066">
    <property type="entry name" value="Plug_dom_sf"/>
</dbReference>
<dbReference type="PANTHER" id="PTHR30069:SF29">
    <property type="entry name" value="HEMOGLOBIN AND HEMOGLOBIN-HAPTOGLOBIN-BINDING PROTEIN 1-RELATED"/>
    <property type="match status" value="1"/>
</dbReference>
<evidence type="ECO:0000256" key="8">
    <source>
        <dbReference type="ARBA" id="ARBA00023136"/>
    </source>
</evidence>
<dbReference type="Pfam" id="PF00593">
    <property type="entry name" value="TonB_dep_Rec_b-barrel"/>
    <property type="match status" value="1"/>
</dbReference>
<keyword evidence="4 11" id="KW-1134">Transmembrane beta strand</keyword>
<evidence type="ECO:0000313" key="15">
    <source>
        <dbReference type="EMBL" id="MDN3576672.1"/>
    </source>
</evidence>
<keyword evidence="9 15" id="KW-0675">Receptor</keyword>
<evidence type="ECO:0000256" key="5">
    <source>
        <dbReference type="ARBA" id="ARBA00022692"/>
    </source>
</evidence>
<evidence type="ECO:0000256" key="2">
    <source>
        <dbReference type="ARBA" id="ARBA00009810"/>
    </source>
</evidence>
<gene>
    <name evidence="15" type="ORF">QWZ03_07845</name>
</gene>
<comment type="caution">
    <text evidence="15">The sequence shown here is derived from an EMBL/GenBank/DDBJ whole genome shotgun (WGS) entry which is preliminary data.</text>
</comment>
<dbReference type="Pfam" id="PF07715">
    <property type="entry name" value="Plug"/>
    <property type="match status" value="1"/>
</dbReference>
<dbReference type="EMBL" id="JAUFPU010000005">
    <property type="protein sequence ID" value="MDN3576672.1"/>
    <property type="molecule type" value="Genomic_DNA"/>
</dbReference>
<dbReference type="CDD" id="cd01347">
    <property type="entry name" value="ligand_gated_channel"/>
    <property type="match status" value="1"/>
</dbReference>
<keyword evidence="16" id="KW-1185">Reference proteome</keyword>
<keyword evidence="7 12" id="KW-0798">TonB box</keyword>
<feature type="domain" description="TonB-dependent receptor plug" evidence="14">
    <location>
        <begin position="40"/>
        <end position="129"/>
    </location>
</feature>
<dbReference type="PANTHER" id="PTHR30069">
    <property type="entry name" value="TONB-DEPENDENT OUTER MEMBRANE RECEPTOR"/>
    <property type="match status" value="1"/>
</dbReference>
<evidence type="ECO:0000256" key="11">
    <source>
        <dbReference type="PROSITE-ProRule" id="PRU01360"/>
    </source>
</evidence>
<evidence type="ECO:0000256" key="4">
    <source>
        <dbReference type="ARBA" id="ARBA00022452"/>
    </source>
</evidence>
<dbReference type="InterPro" id="IPR036942">
    <property type="entry name" value="Beta-barrel_TonB_sf"/>
</dbReference>
<comment type="similarity">
    <text evidence="2 11 12">Belongs to the TonB-dependent receptor family.</text>
</comment>
<keyword evidence="6" id="KW-0732">Signal</keyword>
<dbReference type="InterPro" id="IPR000531">
    <property type="entry name" value="Beta-barrel_TonB"/>
</dbReference>
<reference evidence="15" key="1">
    <citation type="journal article" date="2014" name="Int. J. Syst. Evol. Microbiol.">
        <title>Complete genome of a new Firmicutes species belonging to the dominant human colonic microbiota ('Ruminococcus bicirculans') reveals two chromosomes and a selective capacity to utilize plant glucans.</title>
        <authorList>
            <consortium name="NISC Comparative Sequencing Program"/>
            <person name="Wegmann U."/>
            <person name="Louis P."/>
            <person name="Goesmann A."/>
            <person name="Henrissat B."/>
            <person name="Duncan S.H."/>
            <person name="Flint H.J."/>
        </authorList>
    </citation>
    <scope>NUCLEOTIDE SEQUENCE</scope>
    <source>
        <strain evidence="15">CECT 7703</strain>
    </source>
</reference>
<organism evidence="15 16">
    <name type="scientific">Chitinimonas viridis</name>
    <dbReference type="NCBI Taxonomy" id="664880"/>
    <lineage>
        <taxon>Bacteria</taxon>
        <taxon>Pseudomonadati</taxon>
        <taxon>Pseudomonadota</taxon>
        <taxon>Betaproteobacteria</taxon>
        <taxon>Neisseriales</taxon>
        <taxon>Chitinibacteraceae</taxon>
        <taxon>Chitinimonas</taxon>
    </lineage>
</organism>
<evidence type="ECO:0000313" key="16">
    <source>
        <dbReference type="Proteomes" id="UP001180081"/>
    </source>
</evidence>
<keyword evidence="8 11" id="KW-0472">Membrane</keyword>
<feature type="domain" description="TonB-dependent receptor-like beta-barrel" evidence="13">
    <location>
        <begin position="235"/>
        <end position="666"/>
    </location>
</feature>
<dbReference type="Proteomes" id="UP001180081">
    <property type="component" value="Unassembled WGS sequence"/>
</dbReference>
<evidence type="ECO:0000256" key="1">
    <source>
        <dbReference type="ARBA" id="ARBA00004571"/>
    </source>
</evidence>
<dbReference type="Gene3D" id="2.40.170.20">
    <property type="entry name" value="TonB-dependent receptor, beta-barrel domain"/>
    <property type="match status" value="1"/>
</dbReference>
<evidence type="ECO:0000256" key="3">
    <source>
        <dbReference type="ARBA" id="ARBA00022448"/>
    </source>
</evidence>
<evidence type="ECO:0000259" key="14">
    <source>
        <dbReference type="Pfam" id="PF07715"/>
    </source>
</evidence>
<accession>A0ABT8B4C3</accession>
<dbReference type="InterPro" id="IPR012910">
    <property type="entry name" value="Plug_dom"/>
</dbReference>
<proteinExistence type="inferred from homology"/>
<dbReference type="InterPro" id="IPR039426">
    <property type="entry name" value="TonB-dep_rcpt-like"/>
</dbReference>
<evidence type="ECO:0000256" key="6">
    <source>
        <dbReference type="ARBA" id="ARBA00022729"/>
    </source>
</evidence>
<keyword evidence="3 11" id="KW-0813">Transport</keyword>
<comment type="subcellular location">
    <subcellularLocation>
        <location evidence="1 11">Cell outer membrane</location>
        <topology evidence="1 11">Multi-pass membrane protein</topology>
    </subcellularLocation>
</comment>
<protein>
    <submittedName>
        <fullName evidence="15">TonB-dependent receptor</fullName>
    </submittedName>
</protein>
<keyword evidence="5 11" id="KW-0812">Transmembrane</keyword>
<dbReference type="Gene3D" id="2.170.130.10">
    <property type="entry name" value="TonB-dependent receptor, plug domain"/>
    <property type="match status" value="1"/>
</dbReference>
<evidence type="ECO:0000256" key="7">
    <source>
        <dbReference type="ARBA" id="ARBA00023077"/>
    </source>
</evidence>
<dbReference type="PROSITE" id="PS52016">
    <property type="entry name" value="TONB_DEPENDENT_REC_3"/>
    <property type="match status" value="1"/>
</dbReference>
<name>A0ABT8B4C3_9NEIS</name>
<dbReference type="SUPFAM" id="SSF56935">
    <property type="entry name" value="Porins"/>
    <property type="match status" value="1"/>
</dbReference>
<sequence length="705" mass="79003">MALLFLSAPNLAYAEAATEPVPAESIRVTGSQISRRANDVTAKVVIAREELQRYGDANLADALRRLPGVTVSGGIRLRGLGEGYTEILINGDKVPQGFSIESLSPDMIERVEILRSATADSSAQAIAGTINILLRKSVSKKQQSLKASAERIGERNGGSLGFQLADKQDDLSYSLVGTLRRLQTESLPRIDQSGFDADGRENLRRHIQQINRETTDSISLTPQLNWAQEADSTLTWQGFIDYKQNQYSSDNRTNTQFGAPSVYPHFHERSSSDTTLLRNDLIWSRSFETGHKLNAKLSLSHLDRKKNYDFLGYDTLATLRDLRHVDSTLAESGLGSNGKYAMPVGSDHQLAFGWELAHAVRKESRSETDRLEYGSVKEEIDERYRATVRKAAGFIQDEWQVTPNWQTYMGVRWEGLYTHSESNISQQIDTRSSVWSPVFQTLWKIPGMPKDRVRFAFNRSYKAPTTASLVPRRYVEYNDNSPTNPSRQGNPKLRPELSWGGEFTYEHYFAGNGLLSLNAYARTIDDVMVQHLFQDEAGSWISTLNNKGKADIHGVGLESKLPLRTLWADAAAVDIQLDMSWNWSRVHEVKRPDNRLDEQVPFSANLGLTWAASDQLTLGGNFNYKRGASAAISDFLTKHSETARILDLYATWKVNGQTQLRLTLGNLLGQDAKTWIRSANAGANSLRSFTTPSDRTIKLLLDQKF</sequence>
<evidence type="ECO:0000259" key="13">
    <source>
        <dbReference type="Pfam" id="PF00593"/>
    </source>
</evidence>
<evidence type="ECO:0000256" key="9">
    <source>
        <dbReference type="ARBA" id="ARBA00023170"/>
    </source>
</evidence>
<evidence type="ECO:0000256" key="10">
    <source>
        <dbReference type="ARBA" id="ARBA00023237"/>
    </source>
</evidence>
<dbReference type="RefSeq" id="WP_290332201.1">
    <property type="nucleotide sequence ID" value="NZ_JAUFPU010000005.1"/>
</dbReference>
<reference evidence="15" key="2">
    <citation type="submission" date="2023-06" db="EMBL/GenBank/DDBJ databases">
        <authorList>
            <person name="Lucena T."/>
            <person name="Sun Q."/>
        </authorList>
    </citation>
    <scope>NUCLEOTIDE SEQUENCE</scope>
    <source>
        <strain evidence="15">CECT 7703</strain>
    </source>
</reference>
<keyword evidence="10 11" id="KW-0998">Cell outer membrane</keyword>
<evidence type="ECO:0000256" key="12">
    <source>
        <dbReference type="RuleBase" id="RU003357"/>
    </source>
</evidence>